<dbReference type="VEuPathDB" id="VectorBase:AALC636_011086"/>
<name>A0A023EFW0_AEDAL</name>
<accession>A0A023EFW0</accession>
<dbReference type="Proteomes" id="UP000069940">
    <property type="component" value="Unassembled WGS sequence"/>
</dbReference>
<organism evidence="1">
    <name type="scientific">Aedes albopictus</name>
    <name type="common">Asian tiger mosquito</name>
    <name type="synonym">Stegomyia albopicta</name>
    <dbReference type="NCBI Taxonomy" id="7160"/>
    <lineage>
        <taxon>Eukaryota</taxon>
        <taxon>Metazoa</taxon>
        <taxon>Ecdysozoa</taxon>
        <taxon>Arthropoda</taxon>
        <taxon>Hexapoda</taxon>
        <taxon>Insecta</taxon>
        <taxon>Pterygota</taxon>
        <taxon>Neoptera</taxon>
        <taxon>Endopterygota</taxon>
        <taxon>Diptera</taxon>
        <taxon>Nematocera</taxon>
        <taxon>Culicoidea</taxon>
        <taxon>Culicidae</taxon>
        <taxon>Culicinae</taxon>
        <taxon>Aedini</taxon>
        <taxon>Aedes</taxon>
        <taxon>Stegomyia</taxon>
    </lineage>
</organism>
<evidence type="ECO:0000313" key="3">
    <source>
        <dbReference type="Proteomes" id="UP000069940"/>
    </source>
</evidence>
<dbReference type="VEuPathDB" id="VectorBase:AALC636_011083"/>
<dbReference type="VEuPathDB" id="VectorBase:AALFPA_065930"/>
<dbReference type="OrthoDB" id="6344929at2759"/>
<dbReference type="RefSeq" id="XP_029735077.1">
    <property type="nucleotide sequence ID" value="XM_029879217.2"/>
</dbReference>
<protein>
    <submittedName>
        <fullName evidence="1">Putative flightin</fullName>
    </submittedName>
</protein>
<keyword evidence="3" id="KW-1185">Reference proteome</keyword>
<dbReference type="VEuPathDB" id="VectorBase:AALFPA_051467"/>
<dbReference type="VEuPathDB" id="VectorBase:AALFPA_051375"/>
<dbReference type="AlphaFoldDB" id="A0A023EFW0"/>
<reference evidence="2" key="3">
    <citation type="submission" date="2025-05" db="UniProtKB">
        <authorList>
            <consortium name="EnsemblMetazoa"/>
        </authorList>
    </citation>
    <scope>IDENTIFICATION</scope>
    <source>
        <strain evidence="2">Foshan</strain>
    </source>
</reference>
<dbReference type="VEuPathDB" id="VectorBase:AALF012363"/>
<dbReference type="GeneID" id="115270128"/>
<proteinExistence type="evidence at transcript level"/>
<evidence type="ECO:0000313" key="2">
    <source>
        <dbReference type="EnsemblMetazoa" id="AALFPA23_013640.P19755"/>
    </source>
</evidence>
<reference evidence="3" key="2">
    <citation type="journal article" date="2015" name="Proc. Natl. Acad. Sci. U.S.A.">
        <title>Genome sequence of the Asian Tiger mosquito, Aedes albopictus, reveals insights into its biology, genetics, and evolution.</title>
        <authorList>
            <person name="Chen X.G."/>
            <person name="Jiang X."/>
            <person name="Gu J."/>
            <person name="Xu M."/>
            <person name="Wu Y."/>
            <person name="Deng Y."/>
            <person name="Zhang C."/>
            <person name="Bonizzoni M."/>
            <person name="Dermauw W."/>
            <person name="Vontas J."/>
            <person name="Armbruster P."/>
            <person name="Huang X."/>
            <person name="Yang Y."/>
            <person name="Zhang H."/>
            <person name="He W."/>
            <person name="Peng H."/>
            <person name="Liu Y."/>
            <person name="Wu K."/>
            <person name="Chen J."/>
            <person name="Lirakis M."/>
            <person name="Topalis P."/>
            <person name="Van Leeuwen T."/>
            <person name="Hall A.B."/>
            <person name="Jiang X."/>
            <person name="Thorpe C."/>
            <person name="Mueller R.L."/>
            <person name="Sun C."/>
            <person name="Waterhouse R.M."/>
            <person name="Yan G."/>
            <person name="Tu Z.J."/>
            <person name="Fang X."/>
            <person name="James A.A."/>
        </authorList>
    </citation>
    <scope>NUCLEOTIDE SEQUENCE [LARGE SCALE GENOMIC DNA]</scope>
    <source>
        <strain evidence="3">Foshan</strain>
    </source>
</reference>
<evidence type="ECO:0000313" key="1">
    <source>
        <dbReference type="EMBL" id="JAC07741.1"/>
    </source>
</evidence>
<dbReference type="OMA" id="MYNYRYN"/>
<sequence length="134" mass="16553">MDDEKASARVVVKNTRGAEPLDIVDDFQRRKLVLNKHWVRPKFLQYNYMYNYRQNYYDDVIDYLDRRARGMPGDIPRPQYWAERVLRTERKTPKSIDEMYNYTNIGLKRDDKKLMYTLSRRQPLRSYTVYRVWW</sequence>
<reference evidence="1" key="1">
    <citation type="journal article" date="2014" name="PLoS Negl. Trop. Dis.">
        <title>Identification and characterization of seminal fluid proteins in the Asian tiger mosquito, Aedes albopictus.</title>
        <authorList>
            <person name="Boes K.E."/>
            <person name="Ribeiro J.M."/>
            <person name="Wong A."/>
            <person name="Harrington L.C."/>
            <person name="Wolfner M.F."/>
            <person name="Sirot L.K."/>
        </authorList>
    </citation>
    <scope>NUCLEOTIDE SEQUENCE</scope>
    <source>
        <tissue evidence="1">Reproductive organs</tissue>
    </source>
</reference>
<dbReference type="EMBL" id="GAPW01005857">
    <property type="protein sequence ID" value="JAC07741.1"/>
    <property type="molecule type" value="mRNA"/>
</dbReference>
<dbReference type="EnsemblMetazoa" id="AALFPA23_013640.R19755">
    <property type="protein sequence ID" value="AALFPA23_013640.P19755"/>
    <property type="gene ID" value="AALFPA23_013640"/>
</dbReference>